<evidence type="ECO:0000256" key="8">
    <source>
        <dbReference type="ARBA" id="ARBA00023146"/>
    </source>
</evidence>
<dbReference type="FunFam" id="3.40.50.620:FF:000085">
    <property type="entry name" value="Tyrosine--tRNA ligase 1 cytoplasmic"/>
    <property type="match status" value="1"/>
</dbReference>
<sequence>MTLSVEERKALLLSIAEDVQGADKLDQFLSTHEHFRAYNGFEPSGRMHIAQALMTAINTNAITKAGGTMVLYIADIFALLNHKMGGDINKIHDVGLYFIEVFKACGMDLDHVEFIWAKDFIQENQVEYFNLVNNISAFATLNRIKRTVQIMGRKEGDNLSLSQLIYPCMQAADVFMLNVDFCQLGVDQRKVNMLAIEYANSIKRTPPMILSHHMLMGLKGKAVKMSKSDPEGAIFIEDTREDVFRKVSKAVCPAEANDNPLFEYLKYIIMKKIPEVTICGKTYTDSEQVKENFAEIVSNEAQFRDDVANYIDMVIQPIREHFQKPELQDLLKRVESYRVTR</sequence>
<dbReference type="EMBL" id="MLAK01000451">
    <property type="protein sequence ID" value="OHT13912.1"/>
    <property type="molecule type" value="Genomic_DNA"/>
</dbReference>
<evidence type="ECO:0000256" key="3">
    <source>
        <dbReference type="ARBA" id="ARBA00013160"/>
    </source>
</evidence>
<evidence type="ECO:0000313" key="13">
    <source>
        <dbReference type="Proteomes" id="UP000179807"/>
    </source>
</evidence>
<evidence type="ECO:0000256" key="5">
    <source>
        <dbReference type="ARBA" id="ARBA00022741"/>
    </source>
</evidence>
<dbReference type="GO" id="GO:0005737">
    <property type="term" value="C:cytoplasm"/>
    <property type="evidence" value="ECO:0007669"/>
    <property type="project" value="TreeGrafter"/>
</dbReference>
<organism evidence="12 13">
    <name type="scientific">Tritrichomonas foetus</name>
    <dbReference type="NCBI Taxonomy" id="1144522"/>
    <lineage>
        <taxon>Eukaryota</taxon>
        <taxon>Metamonada</taxon>
        <taxon>Parabasalia</taxon>
        <taxon>Tritrichomonadida</taxon>
        <taxon>Tritrichomonadidae</taxon>
        <taxon>Tritrichomonas</taxon>
    </lineage>
</organism>
<dbReference type="PANTHER" id="PTHR46264">
    <property type="entry name" value="TYROSINE-TRNA LIGASE"/>
    <property type="match status" value="1"/>
</dbReference>
<dbReference type="SUPFAM" id="SSF52374">
    <property type="entry name" value="Nucleotidylyl transferase"/>
    <property type="match status" value="1"/>
</dbReference>
<evidence type="ECO:0000256" key="9">
    <source>
        <dbReference type="ARBA" id="ARBA00033323"/>
    </source>
</evidence>
<evidence type="ECO:0000256" key="10">
    <source>
        <dbReference type="ARBA" id="ARBA00048248"/>
    </source>
</evidence>
<keyword evidence="7 11" id="KW-0648">Protein biosynthesis</keyword>
<dbReference type="AlphaFoldDB" id="A0A1J4KSP8"/>
<evidence type="ECO:0000313" key="12">
    <source>
        <dbReference type="EMBL" id="OHT13912.1"/>
    </source>
</evidence>
<comment type="catalytic activity">
    <reaction evidence="10">
        <text>tRNA(Tyr) + L-tyrosine + ATP = L-tyrosyl-tRNA(Tyr) + AMP + diphosphate + H(+)</text>
        <dbReference type="Rhea" id="RHEA:10220"/>
        <dbReference type="Rhea" id="RHEA-COMP:9706"/>
        <dbReference type="Rhea" id="RHEA-COMP:9707"/>
        <dbReference type="ChEBI" id="CHEBI:15378"/>
        <dbReference type="ChEBI" id="CHEBI:30616"/>
        <dbReference type="ChEBI" id="CHEBI:33019"/>
        <dbReference type="ChEBI" id="CHEBI:58315"/>
        <dbReference type="ChEBI" id="CHEBI:78442"/>
        <dbReference type="ChEBI" id="CHEBI:78536"/>
        <dbReference type="ChEBI" id="CHEBI:456215"/>
        <dbReference type="EC" id="6.1.1.1"/>
    </reaction>
</comment>
<accession>A0A1J4KSP8</accession>
<keyword evidence="13" id="KW-1185">Reference proteome</keyword>
<dbReference type="Gene3D" id="3.40.50.620">
    <property type="entry name" value="HUPs"/>
    <property type="match status" value="2"/>
</dbReference>
<proteinExistence type="inferred from homology"/>
<evidence type="ECO:0000256" key="11">
    <source>
        <dbReference type="RuleBase" id="RU363036"/>
    </source>
</evidence>
<dbReference type="NCBIfam" id="NF006330">
    <property type="entry name" value="PRK08560.1"/>
    <property type="match status" value="1"/>
</dbReference>
<evidence type="ECO:0000256" key="7">
    <source>
        <dbReference type="ARBA" id="ARBA00022917"/>
    </source>
</evidence>
<reference evidence="12" key="1">
    <citation type="submission" date="2016-10" db="EMBL/GenBank/DDBJ databases">
        <authorList>
            <person name="Benchimol M."/>
            <person name="Almeida L.G."/>
            <person name="Vasconcelos A.T."/>
            <person name="Perreira-Neves A."/>
            <person name="Rosa I.A."/>
            <person name="Tasca T."/>
            <person name="Bogo M.R."/>
            <person name="de Souza W."/>
        </authorList>
    </citation>
    <scope>NUCLEOTIDE SEQUENCE [LARGE SCALE GENOMIC DNA]</scope>
    <source>
        <strain evidence="12">K</strain>
    </source>
</reference>
<dbReference type="InterPro" id="IPR002305">
    <property type="entry name" value="aa-tRNA-synth_Ic"/>
</dbReference>
<dbReference type="GO" id="GO:0005524">
    <property type="term" value="F:ATP binding"/>
    <property type="evidence" value="ECO:0007669"/>
    <property type="project" value="UniProtKB-KW"/>
</dbReference>
<gene>
    <name evidence="12" type="primary">YARS</name>
    <name evidence="12" type="ORF">TRFO_15795</name>
</gene>
<keyword evidence="6 11" id="KW-0067">ATP-binding</keyword>
<comment type="function">
    <text evidence="1">Catalyzes the attachment of tyrosine to tRNA(Tyr) in a two-step reaction: tyrosine is first activated by ATP to form Tyr-AMP and then transferred to the acceptor end of tRNA(Tyr).</text>
</comment>
<dbReference type="Pfam" id="PF00579">
    <property type="entry name" value="tRNA-synt_1b"/>
    <property type="match status" value="1"/>
</dbReference>
<dbReference type="VEuPathDB" id="TrichDB:TRFO_15795"/>
<dbReference type="InterPro" id="IPR050489">
    <property type="entry name" value="Tyr-tRNA_synthase"/>
</dbReference>
<dbReference type="GO" id="GO:0004831">
    <property type="term" value="F:tyrosine-tRNA ligase activity"/>
    <property type="evidence" value="ECO:0007669"/>
    <property type="project" value="UniProtKB-EC"/>
</dbReference>
<evidence type="ECO:0000256" key="6">
    <source>
        <dbReference type="ARBA" id="ARBA00022840"/>
    </source>
</evidence>
<dbReference type="RefSeq" id="XP_068367048.1">
    <property type="nucleotide sequence ID" value="XM_068498591.1"/>
</dbReference>
<evidence type="ECO:0000256" key="2">
    <source>
        <dbReference type="ARBA" id="ARBA00005594"/>
    </source>
</evidence>
<dbReference type="OrthoDB" id="197206at2759"/>
<keyword evidence="8 11" id="KW-0030">Aminoacyl-tRNA synthetase</keyword>
<dbReference type="PANTHER" id="PTHR46264:SF4">
    <property type="entry name" value="TYROSINE--TRNA LIGASE, CYTOPLASMIC"/>
    <property type="match status" value="1"/>
</dbReference>
<dbReference type="PIRSF" id="PIRSF006588">
    <property type="entry name" value="TyrRS_arch_euk"/>
    <property type="match status" value="1"/>
</dbReference>
<evidence type="ECO:0000256" key="1">
    <source>
        <dbReference type="ARBA" id="ARBA00002025"/>
    </source>
</evidence>
<dbReference type="InterPro" id="IPR023617">
    <property type="entry name" value="Tyr-tRNA-ligase_arc/euk-type"/>
</dbReference>
<comment type="caution">
    <text evidence="12">The sequence shown here is derived from an EMBL/GenBank/DDBJ whole genome shotgun (WGS) entry which is preliminary data.</text>
</comment>
<dbReference type="GeneID" id="94833295"/>
<name>A0A1J4KSP8_9EUKA</name>
<keyword evidence="5 11" id="KW-0547">Nucleotide-binding</keyword>
<protein>
    <recommendedName>
        <fullName evidence="3">tyrosine--tRNA ligase</fullName>
        <ecNumber evidence="3">6.1.1.1</ecNumber>
    </recommendedName>
    <alternativeName>
        <fullName evidence="9">Tyrosyl-tRNA synthetase</fullName>
    </alternativeName>
</protein>
<keyword evidence="4 11" id="KW-0436">Ligase</keyword>
<comment type="similarity">
    <text evidence="2 11">Belongs to the class-I aminoacyl-tRNA synthetase family.</text>
</comment>
<evidence type="ECO:0000256" key="4">
    <source>
        <dbReference type="ARBA" id="ARBA00022598"/>
    </source>
</evidence>
<dbReference type="GO" id="GO:0006437">
    <property type="term" value="P:tyrosyl-tRNA aminoacylation"/>
    <property type="evidence" value="ECO:0007669"/>
    <property type="project" value="TreeGrafter"/>
</dbReference>
<dbReference type="EC" id="6.1.1.1" evidence="3"/>
<dbReference type="Proteomes" id="UP000179807">
    <property type="component" value="Unassembled WGS sequence"/>
</dbReference>
<dbReference type="InterPro" id="IPR014729">
    <property type="entry name" value="Rossmann-like_a/b/a_fold"/>
</dbReference>